<keyword evidence="3" id="KW-1185">Reference proteome</keyword>
<dbReference type="AlphaFoldDB" id="U2KK51"/>
<dbReference type="SMART" id="SM00382">
    <property type="entry name" value="AAA"/>
    <property type="match status" value="1"/>
</dbReference>
<dbReference type="Gene3D" id="1.10.8.80">
    <property type="entry name" value="Magnesium chelatase subunit I, C-Terminal domain"/>
    <property type="match status" value="1"/>
</dbReference>
<dbReference type="PANTHER" id="PTHR42759:SF5">
    <property type="entry name" value="METHANOL DEHYDROGENASE REGULATOR"/>
    <property type="match status" value="1"/>
</dbReference>
<dbReference type="HOGENOM" id="CLU_034716_2_0_9"/>
<dbReference type="STRING" id="411473.RUMCAL_02425"/>
<dbReference type="InterPro" id="IPR003593">
    <property type="entry name" value="AAA+_ATPase"/>
</dbReference>
<evidence type="ECO:0000313" key="3">
    <source>
        <dbReference type="Proteomes" id="UP000016662"/>
    </source>
</evidence>
<dbReference type="PIRSF" id="PIRSF002849">
    <property type="entry name" value="AAA_ATPase_chaperone_MoxR_prd"/>
    <property type="match status" value="1"/>
</dbReference>
<dbReference type="Gene3D" id="3.40.50.300">
    <property type="entry name" value="P-loop containing nucleotide triphosphate hydrolases"/>
    <property type="match status" value="1"/>
</dbReference>
<dbReference type="eggNOG" id="COG0714">
    <property type="taxonomic scope" value="Bacteria"/>
</dbReference>
<organism evidence="2 3">
    <name type="scientific">Ruminococcus callidus ATCC 27760</name>
    <dbReference type="NCBI Taxonomy" id="411473"/>
    <lineage>
        <taxon>Bacteria</taxon>
        <taxon>Bacillati</taxon>
        <taxon>Bacillota</taxon>
        <taxon>Clostridia</taxon>
        <taxon>Eubacteriales</taxon>
        <taxon>Oscillospiraceae</taxon>
        <taxon>Ruminococcus</taxon>
    </lineage>
</organism>
<accession>U2KK51</accession>
<dbReference type="Proteomes" id="UP000016662">
    <property type="component" value="Unassembled WGS sequence"/>
</dbReference>
<reference evidence="2 3" key="1">
    <citation type="submission" date="2013-07" db="EMBL/GenBank/DDBJ databases">
        <authorList>
            <person name="Weinstock G."/>
            <person name="Sodergren E."/>
            <person name="Wylie T."/>
            <person name="Fulton L."/>
            <person name="Fulton R."/>
            <person name="Fronick C."/>
            <person name="O'Laughlin M."/>
            <person name="Godfrey J."/>
            <person name="Miner T."/>
            <person name="Herter B."/>
            <person name="Appelbaum E."/>
            <person name="Cordes M."/>
            <person name="Lek S."/>
            <person name="Wollam A."/>
            <person name="Pepin K.H."/>
            <person name="Palsikar V.B."/>
            <person name="Mitreva M."/>
            <person name="Wilson R.K."/>
        </authorList>
    </citation>
    <scope>NUCLEOTIDE SEQUENCE [LARGE SCALE GENOMIC DNA]</scope>
    <source>
        <strain evidence="2 3">ATCC 27760</strain>
    </source>
</reference>
<evidence type="ECO:0000313" key="2">
    <source>
        <dbReference type="EMBL" id="ERJ92445.1"/>
    </source>
</evidence>
<name>U2KK51_9FIRM</name>
<dbReference type="OrthoDB" id="9808397at2"/>
<gene>
    <name evidence="2" type="ORF">RUMCAL_02425</name>
</gene>
<dbReference type="RefSeq" id="WP_021680593.1">
    <property type="nucleotide sequence ID" value="NZ_KI260296.1"/>
</dbReference>
<dbReference type="GeneID" id="93693849"/>
<dbReference type="Pfam" id="PF17863">
    <property type="entry name" value="AAA_lid_2"/>
    <property type="match status" value="1"/>
</dbReference>
<dbReference type="InterPro" id="IPR050764">
    <property type="entry name" value="CbbQ/NirQ/NorQ/GpvN"/>
</dbReference>
<sequence length="314" mass="34442">MSEITTLTQTLRDAISARIYGKEDVIEKVLAALYCGGHVLLNDIPGTGKTTLARTLAGALDADFHRIQFTPDLLPTDLIGVSIPEPKTGAFTFRKGAVFTQILLADEINRATPRTQSALLECMEERQVTADGVTYPLEEPFFVIATQNPVEMQGTFPLPEAQLDRFLLCLSLGYPEKEQELALLSRPAAVPESKPVATAAQLLAARQELAQVTVSAAVQEYLVELAHASREHRGIQLGLSTRGMLSLLEVSRAAAAMHGRTYVTPDDIKWIAADCMAHRMTARGSMWEENQETCRSIAEELLQTVPVPKESLWN</sequence>
<dbReference type="Pfam" id="PF07726">
    <property type="entry name" value="AAA_3"/>
    <property type="match status" value="1"/>
</dbReference>
<dbReference type="PANTHER" id="PTHR42759">
    <property type="entry name" value="MOXR FAMILY PROTEIN"/>
    <property type="match status" value="1"/>
</dbReference>
<feature type="domain" description="AAA+ ATPase" evidence="1">
    <location>
        <begin position="35"/>
        <end position="176"/>
    </location>
</feature>
<dbReference type="GO" id="GO:0016887">
    <property type="term" value="F:ATP hydrolysis activity"/>
    <property type="evidence" value="ECO:0007669"/>
    <property type="project" value="InterPro"/>
</dbReference>
<protein>
    <submittedName>
        <fullName evidence="2">ATPase family protein</fullName>
    </submittedName>
</protein>
<comment type="caution">
    <text evidence="2">The sequence shown here is derived from an EMBL/GenBank/DDBJ whole genome shotgun (WGS) entry which is preliminary data.</text>
</comment>
<dbReference type="GO" id="GO:0005524">
    <property type="term" value="F:ATP binding"/>
    <property type="evidence" value="ECO:0007669"/>
    <property type="project" value="InterPro"/>
</dbReference>
<dbReference type="SUPFAM" id="SSF52540">
    <property type="entry name" value="P-loop containing nucleoside triphosphate hydrolases"/>
    <property type="match status" value="1"/>
</dbReference>
<dbReference type="PATRIC" id="fig|411473.3.peg.2019"/>
<dbReference type="InterPro" id="IPR011703">
    <property type="entry name" value="ATPase_AAA-3"/>
</dbReference>
<dbReference type="InterPro" id="IPR041628">
    <property type="entry name" value="ChlI/MoxR_AAA_lid"/>
</dbReference>
<dbReference type="InterPro" id="IPR027417">
    <property type="entry name" value="P-loop_NTPase"/>
</dbReference>
<dbReference type="EMBL" id="AWVF01000295">
    <property type="protein sequence ID" value="ERJ92445.1"/>
    <property type="molecule type" value="Genomic_DNA"/>
</dbReference>
<proteinExistence type="predicted"/>
<evidence type="ECO:0000259" key="1">
    <source>
        <dbReference type="SMART" id="SM00382"/>
    </source>
</evidence>